<dbReference type="Pfam" id="PF01436">
    <property type="entry name" value="NHL"/>
    <property type="match status" value="1"/>
</dbReference>
<dbReference type="PANTHER" id="PTHR13833">
    <property type="match status" value="1"/>
</dbReference>
<dbReference type="Proteomes" id="UP001168478">
    <property type="component" value="Unassembled WGS sequence"/>
</dbReference>
<evidence type="ECO:0000313" key="8">
    <source>
        <dbReference type="Proteomes" id="UP001168478"/>
    </source>
</evidence>
<dbReference type="InterPro" id="IPR002909">
    <property type="entry name" value="IPT_dom"/>
</dbReference>
<reference evidence="6" key="1">
    <citation type="submission" date="2023-06" db="EMBL/GenBank/DDBJ databases">
        <authorList>
            <person name="Zeman M."/>
            <person name="Kubasova T."/>
            <person name="Jahodarova E."/>
            <person name="Nykrynova M."/>
            <person name="Rychlik I."/>
        </authorList>
    </citation>
    <scope>NUCLEOTIDE SEQUENCE</scope>
    <source>
        <strain evidence="6">ET15</strain>
        <strain evidence="5">ET37</strain>
    </source>
</reference>
<dbReference type="CDD" id="cd00603">
    <property type="entry name" value="IPT_PCSR"/>
    <property type="match status" value="1"/>
</dbReference>
<dbReference type="SUPFAM" id="SSF63829">
    <property type="entry name" value="Calcium-dependent phosphotriesterase"/>
    <property type="match status" value="1"/>
</dbReference>
<dbReference type="Pfam" id="PF08450">
    <property type="entry name" value="SGL"/>
    <property type="match status" value="1"/>
</dbReference>
<evidence type="ECO:0000313" key="5">
    <source>
        <dbReference type="EMBL" id="MDN0021427.1"/>
    </source>
</evidence>
<evidence type="ECO:0000259" key="3">
    <source>
        <dbReference type="Pfam" id="PF01833"/>
    </source>
</evidence>
<dbReference type="InterPro" id="IPR001258">
    <property type="entry name" value="NHL_repeat"/>
</dbReference>
<dbReference type="SUPFAM" id="SSF81296">
    <property type="entry name" value="E set domains"/>
    <property type="match status" value="1"/>
</dbReference>
<reference evidence="6" key="2">
    <citation type="submission" date="2023-08" db="EMBL/GenBank/DDBJ databases">
        <title>Identification and characterization of horizontal gene transfer across gut microbiota members of farm animals based on homology search.</title>
        <authorList>
            <person name="Schwarzerova J."/>
            <person name="Nykrynova M."/>
            <person name="Jureckova K."/>
            <person name="Cejkova D."/>
            <person name="Rychlik I."/>
        </authorList>
    </citation>
    <scope>NUCLEOTIDE SEQUENCE</scope>
    <source>
        <strain evidence="6">ET15</strain>
        <strain evidence="5">ET37</strain>
    </source>
</reference>
<dbReference type="InterPro" id="IPR014756">
    <property type="entry name" value="Ig_E-set"/>
</dbReference>
<organism evidence="6 8">
    <name type="scientific">Leyella lascolaii</name>
    <dbReference type="NCBI Taxonomy" id="1776379"/>
    <lineage>
        <taxon>Bacteria</taxon>
        <taxon>Pseudomonadati</taxon>
        <taxon>Bacteroidota</taxon>
        <taxon>Bacteroidia</taxon>
        <taxon>Bacteroidales</taxon>
        <taxon>Prevotellaceae</taxon>
        <taxon>Leyella</taxon>
    </lineage>
</organism>
<feature type="domain" description="SMP-30/Gluconolactonase/LRE-like region" evidence="4">
    <location>
        <begin position="246"/>
        <end position="399"/>
    </location>
</feature>
<dbReference type="Pfam" id="PF01833">
    <property type="entry name" value="TIG"/>
    <property type="match status" value="1"/>
</dbReference>
<dbReference type="EMBL" id="JAUEIE010000001">
    <property type="protein sequence ID" value="MDN0021427.1"/>
    <property type="molecule type" value="Genomic_DNA"/>
</dbReference>
<keyword evidence="1" id="KW-0677">Repeat</keyword>
<dbReference type="Proteomes" id="UP001167831">
    <property type="component" value="Unassembled WGS sequence"/>
</dbReference>
<feature type="domain" description="IPT/TIG" evidence="3">
    <location>
        <begin position="45"/>
        <end position="124"/>
    </location>
</feature>
<keyword evidence="7" id="KW-1185">Reference proteome</keyword>
<evidence type="ECO:0000256" key="1">
    <source>
        <dbReference type="ARBA" id="ARBA00022737"/>
    </source>
</evidence>
<protein>
    <submittedName>
        <fullName evidence="6">SMP-30/gluconolactonase/LRE family protein</fullName>
    </submittedName>
</protein>
<evidence type="ECO:0000256" key="2">
    <source>
        <dbReference type="SAM" id="SignalP"/>
    </source>
</evidence>
<gene>
    <name evidence="5" type="ORF">QVN81_00085</name>
    <name evidence="6" type="ORF">QVN84_00080</name>
</gene>
<evidence type="ECO:0000259" key="4">
    <source>
        <dbReference type="Pfam" id="PF08450"/>
    </source>
</evidence>
<name>A0AAW7JFL5_9BACT</name>
<dbReference type="PANTHER" id="PTHR13833:SF71">
    <property type="entry name" value="NHL DOMAIN-CONTAINING PROTEIN"/>
    <property type="match status" value="1"/>
</dbReference>
<dbReference type="Gene3D" id="2.120.10.30">
    <property type="entry name" value="TolB, C-terminal domain"/>
    <property type="match status" value="1"/>
</dbReference>
<dbReference type="PROSITE" id="PS51257">
    <property type="entry name" value="PROKAR_LIPOPROTEIN"/>
    <property type="match status" value="1"/>
</dbReference>
<evidence type="ECO:0000313" key="7">
    <source>
        <dbReference type="Proteomes" id="UP001167831"/>
    </source>
</evidence>
<dbReference type="InterPro" id="IPR013658">
    <property type="entry name" value="SGL"/>
</dbReference>
<dbReference type="EMBL" id="JAUEIF010000001">
    <property type="protein sequence ID" value="MDN0023924.1"/>
    <property type="molecule type" value="Genomic_DNA"/>
</dbReference>
<accession>A0AAW7JFL5</accession>
<dbReference type="AlphaFoldDB" id="A0AAW7JFL5"/>
<feature type="signal peptide" evidence="2">
    <location>
        <begin position="1"/>
        <end position="22"/>
    </location>
</feature>
<dbReference type="InterPro" id="IPR011042">
    <property type="entry name" value="6-blade_b-propeller_TolB-like"/>
</dbReference>
<dbReference type="Gene3D" id="2.60.40.10">
    <property type="entry name" value="Immunoglobulins"/>
    <property type="match status" value="1"/>
</dbReference>
<feature type="chain" id="PRO_5043925092" evidence="2">
    <location>
        <begin position="23"/>
        <end position="448"/>
    </location>
</feature>
<proteinExistence type="predicted"/>
<dbReference type="InterPro" id="IPR013783">
    <property type="entry name" value="Ig-like_fold"/>
</dbReference>
<comment type="caution">
    <text evidence="6">The sequence shown here is derived from an EMBL/GenBank/DDBJ whole genome shotgun (WGS) entry which is preliminary data.</text>
</comment>
<sequence length="448" mass="49744">MNRLFKFSLVFAVAATAFLGCADNDIAEDRRVVYPPDANKESKFVSFSPDSGGVGTQLIIKGQNLGTDTSYLRVTVNDKKAAIIGVRNDYIYAVVPARADTGLVKLYVGKGDNVKEFVSTKEFRYKYKRNVSTLAGQNGNASRDDGEYDVATFRRPWALFHDNDDVIYEMDEGRGTNKDGALRKLYEGLVETLIQCSSGPFQSPTAAAFNIAQDTIYMVHLYNPSNCTSKVGLIAISRASGFVDVKPLVRMNDPKCTGIAINPVNNDIIFNNQSDGYLYRYSENTNIDEAYTRLIRVNNATNTELKLAFSNDGRYLYAAVKNRHCIFRMPYDITTKTLGTAELWAGQWDTSGYQNGIGTSALFDQPSAIEFDEDGNLYVADKYNHCIRRITPDGEVSLYAGMPRTSGYKDGLPDVAMFNCPEGLTILSDQSIIVADRENHVIRKVVVE</sequence>
<evidence type="ECO:0000313" key="6">
    <source>
        <dbReference type="EMBL" id="MDN0023924.1"/>
    </source>
</evidence>
<keyword evidence="2" id="KW-0732">Signal</keyword>
<dbReference type="RefSeq" id="WP_289824300.1">
    <property type="nucleotide sequence ID" value="NZ_JAUEIE010000001.1"/>
</dbReference>